<dbReference type="InterPro" id="IPR013685">
    <property type="entry name" value="POTRA_FtsQ_type"/>
</dbReference>
<feature type="domain" description="POTRA" evidence="10">
    <location>
        <begin position="49"/>
        <end position="117"/>
    </location>
</feature>
<feature type="transmembrane region" description="Helical" evidence="8">
    <location>
        <begin position="27"/>
        <end position="44"/>
    </location>
</feature>
<name>A0A917LGE1_9BACI</name>
<evidence type="ECO:0000256" key="8">
    <source>
        <dbReference type="HAMAP-Rule" id="MF_00912"/>
    </source>
</evidence>
<evidence type="ECO:0000256" key="1">
    <source>
        <dbReference type="ARBA" id="ARBA00004370"/>
    </source>
</evidence>
<comment type="caution">
    <text evidence="11">The sequence shown here is derived from an EMBL/GenBank/DDBJ whole genome shotgun (WGS) entry which is preliminary data.</text>
</comment>
<evidence type="ECO:0000313" key="11">
    <source>
        <dbReference type="EMBL" id="GGG21021.1"/>
    </source>
</evidence>
<dbReference type="AlphaFoldDB" id="A0A917LGE1"/>
<evidence type="ECO:0000256" key="7">
    <source>
        <dbReference type="ARBA" id="ARBA00023306"/>
    </source>
</evidence>
<keyword evidence="6 8" id="KW-0472">Membrane</keyword>
<dbReference type="GO" id="GO:0043093">
    <property type="term" value="P:FtsZ-dependent cytokinesis"/>
    <property type="evidence" value="ECO:0007669"/>
    <property type="project" value="UniProtKB-UniRule"/>
</dbReference>
<dbReference type="Pfam" id="PF08478">
    <property type="entry name" value="POTRA_1"/>
    <property type="match status" value="1"/>
</dbReference>
<evidence type="ECO:0000313" key="12">
    <source>
        <dbReference type="Proteomes" id="UP000616608"/>
    </source>
</evidence>
<feature type="compositionally biased region" description="Basic and acidic residues" evidence="9">
    <location>
        <begin position="246"/>
        <end position="255"/>
    </location>
</feature>
<comment type="function">
    <text evidence="8">Cell division protein that may be involved in stabilizing or promoting the assembly of the division complex.</text>
</comment>
<feature type="compositionally biased region" description="Acidic residues" evidence="9">
    <location>
        <begin position="278"/>
        <end position="290"/>
    </location>
</feature>
<protein>
    <recommendedName>
        <fullName evidence="8">Cell division protein DivIB</fullName>
    </recommendedName>
</protein>
<proteinExistence type="inferred from homology"/>
<comment type="similarity">
    <text evidence="8">Belongs to the FtsQ/DivIB family. DivIB subfamily.</text>
</comment>
<evidence type="ECO:0000256" key="5">
    <source>
        <dbReference type="ARBA" id="ARBA00022989"/>
    </source>
</evidence>
<evidence type="ECO:0000256" key="6">
    <source>
        <dbReference type="ARBA" id="ARBA00023136"/>
    </source>
</evidence>
<keyword evidence="2 8" id="KW-1003">Cell membrane</keyword>
<dbReference type="GO" id="GO:0005886">
    <property type="term" value="C:plasma membrane"/>
    <property type="evidence" value="ECO:0007669"/>
    <property type="project" value="UniProtKB-SubCell"/>
</dbReference>
<evidence type="ECO:0000256" key="2">
    <source>
        <dbReference type="ARBA" id="ARBA00022475"/>
    </source>
</evidence>
<dbReference type="Proteomes" id="UP000616608">
    <property type="component" value="Unassembled WGS sequence"/>
</dbReference>
<evidence type="ECO:0000256" key="9">
    <source>
        <dbReference type="SAM" id="MobiDB-lite"/>
    </source>
</evidence>
<reference evidence="11" key="2">
    <citation type="submission" date="2020-09" db="EMBL/GenBank/DDBJ databases">
        <authorList>
            <person name="Sun Q."/>
            <person name="Zhou Y."/>
        </authorList>
    </citation>
    <scope>NUCLEOTIDE SEQUENCE</scope>
    <source>
        <strain evidence="11">CGMCC 1.15760</strain>
    </source>
</reference>
<accession>A0A917LGE1</accession>
<dbReference type="PANTHER" id="PTHR37820">
    <property type="entry name" value="CELL DIVISION PROTEIN DIVIB"/>
    <property type="match status" value="1"/>
</dbReference>
<dbReference type="PROSITE" id="PS51779">
    <property type="entry name" value="POTRA"/>
    <property type="match status" value="1"/>
</dbReference>
<keyword evidence="12" id="KW-1185">Reference proteome</keyword>
<evidence type="ECO:0000259" key="10">
    <source>
        <dbReference type="PROSITE" id="PS51779"/>
    </source>
</evidence>
<gene>
    <name evidence="8 11" type="primary">divIB</name>
    <name evidence="11" type="ORF">GCM10007425_14340</name>
</gene>
<keyword evidence="3 8" id="KW-0132">Cell division</keyword>
<reference evidence="11" key="1">
    <citation type="journal article" date="2014" name="Int. J. Syst. Evol. Microbiol.">
        <title>Complete genome sequence of Corynebacterium casei LMG S-19264T (=DSM 44701T), isolated from a smear-ripened cheese.</title>
        <authorList>
            <consortium name="US DOE Joint Genome Institute (JGI-PGF)"/>
            <person name="Walter F."/>
            <person name="Albersmeier A."/>
            <person name="Kalinowski J."/>
            <person name="Ruckert C."/>
        </authorList>
    </citation>
    <scope>NUCLEOTIDE SEQUENCE</scope>
    <source>
        <strain evidence="11">CGMCC 1.15760</strain>
    </source>
</reference>
<dbReference type="EMBL" id="BMJT01000004">
    <property type="protein sequence ID" value="GGG21021.1"/>
    <property type="molecule type" value="Genomic_DNA"/>
</dbReference>
<dbReference type="HAMAP" id="MF_00912">
    <property type="entry name" value="DivIB"/>
    <property type="match status" value="1"/>
</dbReference>
<evidence type="ECO:0000256" key="3">
    <source>
        <dbReference type="ARBA" id="ARBA00022618"/>
    </source>
</evidence>
<dbReference type="Gene3D" id="3.10.20.310">
    <property type="entry name" value="membrane protein fhac"/>
    <property type="match status" value="1"/>
</dbReference>
<evidence type="ECO:0000256" key="4">
    <source>
        <dbReference type="ARBA" id="ARBA00022692"/>
    </source>
</evidence>
<sequence length="290" mass="33590">MDKKVIDIEERIPQLKQKRKRKKNTKFIVLLLILLLLLSAFLYFQSSFSKIKRITINGAELLSKEAYLDLLTFQEGDSMWRLPVDRAIQNIEKSNMVKKVTIKRKWPQQVNVTVKEWKHVAYVRQDTIYKGVLESGRIYQSKYDLPIDAPIISGFTKRAEREAVAQQLVKLPSEVTLLISQIENSSTKKSPNRVHLYMNDGFEVYASMDTFAKKMKYYPEFVSQIPVGEKGTIDLEVGSYYRPFKEQYDAEKPSEEQQLMDGEEISQENQGDAPETQGTEEEVEADETTE</sequence>
<keyword evidence="5 8" id="KW-1133">Transmembrane helix</keyword>
<dbReference type="InterPro" id="IPR034746">
    <property type="entry name" value="POTRA"/>
</dbReference>
<dbReference type="Pfam" id="PF03799">
    <property type="entry name" value="FtsQ_DivIB_C"/>
    <property type="match status" value="1"/>
</dbReference>
<dbReference type="InterPro" id="IPR005548">
    <property type="entry name" value="Cell_div_FtsQ/DivIB_C"/>
</dbReference>
<keyword evidence="4 8" id="KW-0812">Transmembrane</keyword>
<dbReference type="PANTHER" id="PTHR37820:SF1">
    <property type="entry name" value="CELL DIVISION PROTEIN FTSQ"/>
    <property type="match status" value="1"/>
</dbReference>
<dbReference type="Gene3D" id="3.40.50.10960">
    <property type="match status" value="1"/>
</dbReference>
<comment type="subcellular location">
    <subcellularLocation>
        <location evidence="8">Cell membrane</location>
        <topology evidence="8">Single-pass type II membrane protein</topology>
    </subcellularLocation>
    <subcellularLocation>
        <location evidence="1">Membrane</location>
    </subcellularLocation>
    <text evidence="8">Localizes to the division septum.</text>
</comment>
<keyword evidence="7 8" id="KW-0131">Cell cycle</keyword>
<dbReference type="InterPro" id="IPR050487">
    <property type="entry name" value="FtsQ_DivIB"/>
</dbReference>
<organism evidence="11 12">
    <name type="scientific">Lysinibacillus alkalisoli</name>
    <dbReference type="NCBI Taxonomy" id="1911548"/>
    <lineage>
        <taxon>Bacteria</taxon>
        <taxon>Bacillati</taxon>
        <taxon>Bacillota</taxon>
        <taxon>Bacilli</taxon>
        <taxon>Bacillales</taxon>
        <taxon>Bacillaceae</taxon>
        <taxon>Lysinibacillus</taxon>
    </lineage>
</organism>
<feature type="region of interest" description="Disordered" evidence="9">
    <location>
        <begin position="246"/>
        <end position="290"/>
    </location>
</feature>
<dbReference type="InterPro" id="IPR026580">
    <property type="entry name" value="DivIB"/>
</dbReference>
<dbReference type="GO" id="GO:0032153">
    <property type="term" value="C:cell division site"/>
    <property type="evidence" value="ECO:0007669"/>
    <property type="project" value="UniProtKB-UniRule"/>
</dbReference>
<dbReference type="RefSeq" id="WP_188614351.1">
    <property type="nucleotide sequence ID" value="NZ_BMJT01000004.1"/>
</dbReference>